<dbReference type="OrthoDB" id="659393at2759"/>
<dbReference type="Gramene" id="TraesJAG1A03G00071070.1">
    <property type="protein sequence ID" value="TraesJAG1A03G00071070.1.CDS1"/>
    <property type="gene ID" value="TraesJAG1A03G00071070"/>
</dbReference>
<keyword evidence="5" id="KW-0333">Golgi apparatus</keyword>
<dbReference type="Gramene" id="TraesWEE_scaffold_039889_01G000100.1">
    <property type="protein sequence ID" value="TraesWEE_scaffold_039889_01G000100.1"/>
    <property type="gene ID" value="TraesWEE_scaffold_039889_01G000100"/>
</dbReference>
<feature type="region of interest" description="Disordered" evidence="6">
    <location>
        <begin position="1"/>
        <end position="31"/>
    </location>
</feature>
<dbReference type="GO" id="GO:0016757">
    <property type="term" value="F:glycosyltransferase activity"/>
    <property type="evidence" value="ECO:0007669"/>
    <property type="project" value="UniProtKB-KW"/>
</dbReference>
<feature type="domain" description="Exostosin GT47" evidence="7">
    <location>
        <begin position="119"/>
        <end position="456"/>
    </location>
</feature>
<dbReference type="InterPro" id="IPR040911">
    <property type="entry name" value="Exostosin_GT47"/>
</dbReference>
<dbReference type="STRING" id="4565.A0A3B5XXN3"/>
<evidence type="ECO:0000256" key="2">
    <source>
        <dbReference type="ARBA" id="ARBA00010271"/>
    </source>
</evidence>
<dbReference type="EnsemblPlants" id="TraesCS1A02G144600.1">
    <property type="protein sequence ID" value="TraesCS1A02G144600.1.cds1"/>
    <property type="gene ID" value="TraesCS1A02G144600"/>
</dbReference>
<dbReference type="Proteomes" id="UP000019116">
    <property type="component" value="Chromosome 1A"/>
</dbReference>
<dbReference type="Gramene" id="TraesCS1A03G0390400.1">
    <property type="protein sequence ID" value="TraesCS1A03G0390400.1.CDS1"/>
    <property type="gene ID" value="TraesCS1A03G0390400"/>
</dbReference>
<dbReference type="OMA" id="ILARHCY"/>
<dbReference type="Gramene" id="TraesSTA1A03G00071310.1">
    <property type="protein sequence ID" value="TraesSTA1A03G00071310.1.CDS1"/>
    <property type="gene ID" value="TraesSTA1A03G00071310"/>
</dbReference>
<proteinExistence type="inferred from homology"/>
<evidence type="ECO:0000256" key="3">
    <source>
        <dbReference type="ARBA" id="ARBA00022676"/>
    </source>
</evidence>
<keyword evidence="3" id="KW-0808">Transferase</keyword>
<dbReference type="PANTHER" id="PTHR11062">
    <property type="entry name" value="EXOSTOSIN HEPARAN SULFATE GLYCOSYLTRANSFERASE -RELATED"/>
    <property type="match status" value="1"/>
</dbReference>
<dbReference type="Gramene" id="TraesSYM1A03G00073660.1">
    <property type="protein sequence ID" value="TraesSYM1A03G00073660.1.CDS1"/>
    <property type="gene ID" value="TraesSYM1A03G00073660"/>
</dbReference>
<gene>
    <name evidence="8" type="primary">LOC123114723</name>
</gene>
<dbReference type="Gramene" id="TraesROB_scaffold_024157_01G000100.1">
    <property type="protein sequence ID" value="TraesROB_scaffold_024157_01G000100.1"/>
    <property type="gene ID" value="TraesROB_scaffold_024157_01G000100"/>
</dbReference>
<sequence>MMKRHSSAALPPSTGGEMHEQTTGKADKSYKRPSRCSRLCSFLIIATAFSMLACHCYDYAHGGVARVEHGRASSRRSGGSPFSDPAVPPRRDTGDRKVSADNEARALAAADERRRRELCTGQYIYVQELPSRFNTDMVWDCEDLSPSKDKCKYTANGGFGPRLSGGEGGVLQKTGWYDSDELALDVIFHDRIKRYDCLTNDSSLASAVFVPFYAGLDVARHLWGHNVSTRDAMALEMVDLVTARPEWRAMGGRDHFFVAGRTTWDFRRQVDVDAEWGNKLFRLPAVRNMTSIVVEASPWDRNDAAIPYPTAFHPATDEATFFWQDRVRGLERQWLFSFAGAHAEDSKSIASNLFEQCRASAACSLMECTKGPSNQCDSPASVMKLFQSSTFCLQPRGDRYTRRLAFDAVLAGCIPVFFHPGTAYVQYTWHLPKNYTDYSVYISEEDVRRNVSVEERLRQIPPDAVERMRGAIVGLIPAVTYSDTSTKLESTVNDAFDLALWGVIRKVAKMKKRIAEGRTEDEKPEMYSWKYPLLGEGQKAEDPHEWDPLFAFH</sequence>
<dbReference type="PANTHER" id="PTHR11062:SF387">
    <property type="entry name" value="OS10G0459700 PROTEIN"/>
    <property type="match status" value="1"/>
</dbReference>
<dbReference type="Gramene" id="TraesMAC1A03G00072250.1">
    <property type="protein sequence ID" value="TraesMAC1A03G00072250.1.CDS1"/>
    <property type="gene ID" value="TraesMAC1A03G00072250"/>
</dbReference>
<evidence type="ECO:0000259" key="7">
    <source>
        <dbReference type="Pfam" id="PF03016"/>
    </source>
</evidence>
<dbReference type="Gramene" id="TraesCAD_scaffold_026502_01G000200.1">
    <property type="protein sequence ID" value="TraesCAD_scaffold_026502_01G000200.1"/>
    <property type="gene ID" value="TraesCAD_scaffold_026502_01G000200"/>
</dbReference>
<dbReference type="GO" id="GO:0000139">
    <property type="term" value="C:Golgi membrane"/>
    <property type="evidence" value="ECO:0007669"/>
    <property type="project" value="UniProtKB-SubCell"/>
</dbReference>
<feature type="region of interest" description="Disordered" evidence="6">
    <location>
        <begin position="71"/>
        <end position="107"/>
    </location>
</feature>
<keyword evidence="4" id="KW-0735">Signal-anchor</keyword>
<name>A0A3B5XXN3_WHEAT</name>
<dbReference type="GeneID" id="123114723"/>
<dbReference type="KEGG" id="taes:123114723"/>
<accession>A0A3B5XXN3</accession>
<dbReference type="RefSeq" id="XP_044392114.1">
    <property type="nucleotide sequence ID" value="XM_044536179.1"/>
</dbReference>
<keyword evidence="9" id="KW-1185">Reference proteome</keyword>
<dbReference type="Gramene" id="TraesARI1A03G00072710.1">
    <property type="protein sequence ID" value="TraesARI1A03G00072710.1.CDS1"/>
    <property type="gene ID" value="TraesARI1A03G00072710"/>
</dbReference>
<comment type="subcellular location">
    <subcellularLocation>
        <location evidence="1">Golgi apparatus membrane</location>
        <topology evidence="1">Single-pass type II membrane protein</topology>
    </subcellularLocation>
</comment>
<protein>
    <recommendedName>
        <fullName evidence="7">Exostosin GT47 domain-containing protein</fullName>
    </recommendedName>
</protein>
<keyword evidence="4" id="KW-0812">Transmembrane</keyword>
<dbReference type="Gramene" id="TraesPARA_EIv1.0_0064850.1">
    <property type="protein sequence ID" value="TraesPARA_EIv1.0_0064850.1.CDS1"/>
    <property type="gene ID" value="TraesPARA_EIv1.0_0064850"/>
</dbReference>
<dbReference type="Gramene" id="TraesLAC1A03G00073340.1">
    <property type="protein sequence ID" value="TraesLAC1A03G00073340.1.CDS1"/>
    <property type="gene ID" value="TraesLAC1A03G00073340"/>
</dbReference>
<evidence type="ECO:0000256" key="6">
    <source>
        <dbReference type="SAM" id="MobiDB-lite"/>
    </source>
</evidence>
<reference evidence="8" key="1">
    <citation type="submission" date="2018-08" db="EMBL/GenBank/DDBJ databases">
        <authorList>
            <person name="Rossello M."/>
        </authorList>
    </citation>
    <scope>NUCLEOTIDE SEQUENCE [LARGE SCALE GENOMIC DNA]</scope>
    <source>
        <strain evidence="8">cv. Chinese Spring</strain>
    </source>
</reference>
<feature type="compositionally biased region" description="Basic and acidic residues" evidence="6">
    <location>
        <begin position="89"/>
        <end position="107"/>
    </location>
</feature>
<organism evidence="8">
    <name type="scientific">Triticum aestivum</name>
    <name type="common">Wheat</name>
    <dbReference type="NCBI Taxonomy" id="4565"/>
    <lineage>
        <taxon>Eukaryota</taxon>
        <taxon>Viridiplantae</taxon>
        <taxon>Streptophyta</taxon>
        <taxon>Embryophyta</taxon>
        <taxon>Tracheophyta</taxon>
        <taxon>Spermatophyta</taxon>
        <taxon>Magnoliopsida</taxon>
        <taxon>Liliopsida</taxon>
        <taxon>Poales</taxon>
        <taxon>Poaceae</taxon>
        <taxon>BOP clade</taxon>
        <taxon>Pooideae</taxon>
        <taxon>Triticodae</taxon>
        <taxon>Triticeae</taxon>
        <taxon>Triticinae</taxon>
        <taxon>Triticum</taxon>
    </lineage>
</organism>
<dbReference type="Pfam" id="PF03016">
    <property type="entry name" value="Exostosin_GT47"/>
    <property type="match status" value="1"/>
</dbReference>
<evidence type="ECO:0000256" key="1">
    <source>
        <dbReference type="ARBA" id="ARBA00004323"/>
    </source>
</evidence>
<dbReference type="Gramene" id="TraesCLE_scaffold_026934_01G000100.1">
    <property type="protein sequence ID" value="TraesCLE_scaffold_026934_01G000100.1"/>
    <property type="gene ID" value="TraesCLE_scaffold_026934_01G000100"/>
</dbReference>
<evidence type="ECO:0000256" key="4">
    <source>
        <dbReference type="ARBA" id="ARBA00022968"/>
    </source>
</evidence>
<evidence type="ECO:0000313" key="8">
    <source>
        <dbReference type="EnsemblPlants" id="TraesCS1A02G144600.1.cds1"/>
    </source>
</evidence>
<keyword evidence="3" id="KW-0328">Glycosyltransferase</keyword>
<evidence type="ECO:0000256" key="5">
    <source>
        <dbReference type="ARBA" id="ARBA00023034"/>
    </source>
</evidence>
<feature type="compositionally biased region" description="Basic and acidic residues" evidence="6">
    <location>
        <begin position="17"/>
        <end position="30"/>
    </location>
</feature>
<dbReference type="Gramene" id="TraesKAR1A01G0163380.1">
    <property type="protein sequence ID" value="cds.TraesKAR1A01G0163380.1"/>
    <property type="gene ID" value="TraesKAR1A01G0163380"/>
</dbReference>
<evidence type="ECO:0000313" key="9">
    <source>
        <dbReference type="Proteomes" id="UP000019116"/>
    </source>
</evidence>
<comment type="similarity">
    <text evidence="2">Belongs to the glycosyltransferase 47 family.</text>
</comment>
<dbReference type="Gramene" id="TraesCS1A02G144600.1">
    <property type="protein sequence ID" value="TraesCS1A02G144600.1.cds1"/>
    <property type="gene ID" value="TraesCS1A02G144600"/>
</dbReference>
<dbReference type="AlphaFoldDB" id="A0A3B5XXN3"/>
<dbReference type="InterPro" id="IPR004263">
    <property type="entry name" value="Exostosin"/>
</dbReference>
<reference evidence="8" key="2">
    <citation type="submission" date="2018-10" db="UniProtKB">
        <authorList>
            <consortium name="EnsemblPlants"/>
        </authorList>
    </citation>
    <scope>IDENTIFICATION</scope>
</reference>